<dbReference type="Pfam" id="PF00656">
    <property type="entry name" value="Peptidase_C14"/>
    <property type="match status" value="1"/>
</dbReference>
<accession>A0A8J6TBT1</accession>
<evidence type="ECO:0000313" key="3">
    <source>
        <dbReference type="Proteomes" id="UP000603545"/>
    </source>
</evidence>
<dbReference type="Gene3D" id="3.40.50.1460">
    <property type="match status" value="1"/>
</dbReference>
<dbReference type="InterPro" id="IPR018247">
    <property type="entry name" value="EF_Hand_1_Ca_BS"/>
</dbReference>
<dbReference type="Proteomes" id="UP000603545">
    <property type="component" value="Unassembled WGS sequence"/>
</dbReference>
<dbReference type="AlphaFoldDB" id="A0A8J6TBT1"/>
<comment type="caution">
    <text evidence="2">The sequence shown here is derived from an EMBL/GenBank/DDBJ whole genome shotgun (WGS) entry which is preliminary data.</text>
</comment>
<proteinExistence type="predicted"/>
<organism evidence="2 3">
    <name type="scientific">Candidatus Desulfaltia bathyphila</name>
    <dbReference type="NCBI Taxonomy" id="2841697"/>
    <lineage>
        <taxon>Bacteria</taxon>
        <taxon>Pseudomonadati</taxon>
        <taxon>Thermodesulfobacteriota</taxon>
        <taxon>Desulfobacteria</taxon>
        <taxon>Desulfobacterales</taxon>
        <taxon>Desulfobacterales incertae sedis</taxon>
        <taxon>Candidatus Desulfaltia</taxon>
    </lineage>
</organism>
<dbReference type="GO" id="GO:0004197">
    <property type="term" value="F:cysteine-type endopeptidase activity"/>
    <property type="evidence" value="ECO:0007669"/>
    <property type="project" value="InterPro"/>
</dbReference>
<protein>
    <submittedName>
        <fullName evidence="2">Caspase family protein</fullName>
    </submittedName>
</protein>
<evidence type="ECO:0000259" key="1">
    <source>
        <dbReference type="Pfam" id="PF00656"/>
    </source>
</evidence>
<gene>
    <name evidence="2" type="ORF">H8E80_05650</name>
</gene>
<dbReference type="GO" id="GO:0006508">
    <property type="term" value="P:proteolysis"/>
    <property type="evidence" value="ECO:0007669"/>
    <property type="project" value="InterPro"/>
</dbReference>
<dbReference type="EMBL" id="JACNLL010000054">
    <property type="protein sequence ID" value="MBC8199515.1"/>
    <property type="molecule type" value="Genomic_DNA"/>
</dbReference>
<dbReference type="PROSITE" id="PS00018">
    <property type="entry name" value="EF_HAND_1"/>
    <property type="match status" value="1"/>
</dbReference>
<dbReference type="InterPro" id="IPR029030">
    <property type="entry name" value="Caspase-like_dom_sf"/>
</dbReference>
<name>A0A8J6TBT1_9BACT</name>
<dbReference type="SUPFAM" id="SSF52129">
    <property type="entry name" value="Caspase-like"/>
    <property type="match status" value="1"/>
</dbReference>
<sequence length="309" mass="34270">MNRKTTLTFGIVFAVLFVFVPLSFSASGKSGKGSLSVSKSADVDRKAPRAQIENKFGVAVIIGNRNYKSKDVPNVDYAISDARIVKKYAQKTLGFRPGNIIYLENATQAQFNSVFGVKDDCKARLHSYMRKNKSDVFVYYSGHGAPDVKTKTGYFVPVDCDPSTVRFNGYSLKTFYDNLAKLPARSITVVLDTCFSGGSEKGMLLKHASPVFIDVKNPLLTMKNACVLTSSTGDQISSWYPAKKHGLYTYYFLKGLQGEADVDKDGKITGGELHNYLSNEVEYMARRLHMRDQHPQIMGSGKAVIVKYK</sequence>
<feature type="domain" description="Peptidase C14 caspase" evidence="1">
    <location>
        <begin position="57"/>
        <end position="298"/>
    </location>
</feature>
<evidence type="ECO:0000313" key="2">
    <source>
        <dbReference type="EMBL" id="MBC8199515.1"/>
    </source>
</evidence>
<reference evidence="2 3" key="1">
    <citation type="submission" date="2020-08" db="EMBL/GenBank/DDBJ databases">
        <title>Bridging the membrane lipid divide: bacteria of the FCB group superphylum have the potential to synthesize archaeal ether lipids.</title>
        <authorList>
            <person name="Villanueva L."/>
            <person name="Von Meijenfeldt F.A.B."/>
            <person name="Westbye A.B."/>
            <person name="Yadav S."/>
            <person name="Hopmans E.C."/>
            <person name="Dutilh B.E."/>
            <person name="Sinninghe Damste J.S."/>
        </authorList>
    </citation>
    <scope>NUCLEOTIDE SEQUENCE [LARGE SCALE GENOMIC DNA]</scope>
    <source>
        <strain evidence="2">NIOZ-UU82</strain>
    </source>
</reference>
<dbReference type="InterPro" id="IPR011600">
    <property type="entry name" value="Pept_C14_caspase"/>
</dbReference>